<gene>
    <name evidence="4" type="primary">ybhF</name>
    <name evidence="4" type="ORF">AA415_02419</name>
</gene>
<dbReference type="GO" id="GO:0016887">
    <property type="term" value="F:ATP hydrolysis activity"/>
    <property type="evidence" value="ECO:0007669"/>
    <property type="project" value="InterPro"/>
</dbReference>
<dbReference type="PROSITE" id="PS50893">
    <property type="entry name" value="ABC_TRANSPORTER_2"/>
    <property type="match status" value="2"/>
</dbReference>
<feature type="domain" description="ABC transporter" evidence="3">
    <location>
        <begin position="18"/>
        <end position="245"/>
    </location>
</feature>
<keyword evidence="1" id="KW-0547">Nucleotide-binding</keyword>
<accession>A0A108T5D4</accession>
<organism evidence="4 5">
    <name type="scientific">Bacteroides stercoris</name>
    <dbReference type="NCBI Taxonomy" id="46506"/>
    <lineage>
        <taxon>Bacteria</taxon>
        <taxon>Pseudomonadati</taxon>
        <taxon>Bacteroidota</taxon>
        <taxon>Bacteroidia</taxon>
        <taxon>Bacteroidales</taxon>
        <taxon>Bacteroidaceae</taxon>
        <taxon>Bacteroides</taxon>
    </lineage>
</organism>
<name>A0A108T5D4_BACSE</name>
<reference evidence="4 5" key="1">
    <citation type="journal article" date="2016" name="BMC Genomics">
        <title>Type VI secretion systems of human gut Bacteroidales segregate into three genetic architectures, two of which are contained on mobile genetic elements.</title>
        <authorList>
            <person name="Coyne M.J."/>
            <person name="Roelofs K.G."/>
            <person name="Comstock L.E."/>
        </authorList>
    </citation>
    <scope>NUCLEOTIDE SEQUENCE [LARGE SCALE GENOMIC DNA]</scope>
    <source>
        <strain evidence="4 5">CL09T03C01</strain>
    </source>
</reference>
<dbReference type="InterPro" id="IPR027417">
    <property type="entry name" value="P-loop_NTPase"/>
</dbReference>
<evidence type="ECO:0000313" key="4">
    <source>
        <dbReference type="EMBL" id="KWR53590.1"/>
    </source>
</evidence>
<dbReference type="SUPFAM" id="SSF52540">
    <property type="entry name" value="P-loop containing nucleoside triphosphate hydrolases"/>
    <property type="match status" value="2"/>
</dbReference>
<dbReference type="InterPro" id="IPR003439">
    <property type="entry name" value="ABC_transporter-like_ATP-bd"/>
</dbReference>
<dbReference type="PROSITE" id="PS00211">
    <property type="entry name" value="ABC_TRANSPORTER_1"/>
    <property type="match status" value="1"/>
</dbReference>
<proteinExistence type="predicted"/>
<dbReference type="PANTHER" id="PTHR43038:SF3">
    <property type="entry name" value="ABC TRANSPORTER G FAMILY MEMBER 20 ISOFORM X1"/>
    <property type="match status" value="1"/>
</dbReference>
<dbReference type="InterPro" id="IPR017871">
    <property type="entry name" value="ABC_transporter-like_CS"/>
</dbReference>
<evidence type="ECO:0000259" key="3">
    <source>
        <dbReference type="PROSITE" id="PS50893"/>
    </source>
</evidence>
<dbReference type="SMART" id="SM00382">
    <property type="entry name" value="AAA"/>
    <property type="match status" value="2"/>
</dbReference>
<dbReference type="Gene3D" id="3.40.50.300">
    <property type="entry name" value="P-loop containing nucleotide triphosphate hydrolases"/>
    <property type="match status" value="2"/>
</dbReference>
<dbReference type="GO" id="GO:0005524">
    <property type="term" value="F:ATP binding"/>
    <property type="evidence" value="ECO:0007669"/>
    <property type="project" value="UniProtKB-KW"/>
</dbReference>
<dbReference type="EMBL" id="LRGC01000012">
    <property type="protein sequence ID" value="KWR53590.1"/>
    <property type="molecule type" value="Genomic_DNA"/>
</dbReference>
<dbReference type="PATRIC" id="fig|46506.5.peg.2595"/>
<evidence type="ECO:0000256" key="1">
    <source>
        <dbReference type="ARBA" id="ARBA00022741"/>
    </source>
</evidence>
<protein>
    <submittedName>
        <fullName evidence="4">Putative ABC transporter ATP-binding protein, YbhF-like</fullName>
    </submittedName>
</protein>
<dbReference type="Proteomes" id="UP000056419">
    <property type="component" value="Unassembled WGS sequence"/>
</dbReference>
<keyword evidence="5" id="KW-1185">Reference proteome</keyword>
<comment type="caution">
    <text evidence="4">The sequence shown here is derived from an EMBL/GenBank/DDBJ whole genome shotgun (WGS) entry which is preliminary data.</text>
</comment>
<dbReference type="Pfam" id="PF00005">
    <property type="entry name" value="ABC_tran"/>
    <property type="match status" value="2"/>
</dbReference>
<dbReference type="PANTHER" id="PTHR43038">
    <property type="entry name" value="ATP-BINDING CASSETTE, SUB-FAMILY H, MEMBER 1"/>
    <property type="match status" value="1"/>
</dbReference>
<dbReference type="AlphaFoldDB" id="A0A108T5D4"/>
<sequence>MGEWIYNSSFDTVMDFAVTVDNVFKRYGQVEALQGVSLSVRPGELFGIIGPDGAGKTSLFRILATLLLADEGKATVCGLDTVTDYKAIRQRVGYMPGRFSLYQDLTVEENLSFFATVFHTTIEENYDLVRDIYRQIEPFRKRRAGALSGGMKQKLALSCALIHKPDVLFLDEPTTGVDPVSRKEFWEMLRRLKEQGITIIASTPIVDEARQCDRIAFINEGRIHGIDTPDCILKQFADILCPSGLLHEKADNRENYVIEVDGLTKRFGTFTAVDHISFKVRQGEIFGFLGANGAGKTTAMRMLTGLSRPTDGKACVAGFDVATQSEAVKKNIGYMSQKFSLYEDLKVWENIRLFAGIYGVPEAEIAPRTDELLQRLGLEKERNTLVKSLPLGWKQKLAFSVSIFHHPRIVFLDEPTGGVYPATRRQFWELIYQAADRGITVFVTTHFMDEAEYCDRISIMVDGVIRALDTPNRLKRQFGAATMDDVFQQLAREAVRTAD</sequence>
<dbReference type="CDD" id="cd03230">
    <property type="entry name" value="ABC_DR_subfamily_A"/>
    <property type="match status" value="1"/>
</dbReference>
<evidence type="ECO:0000256" key="2">
    <source>
        <dbReference type="ARBA" id="ARBA00022840"/>
    </source>
</evidence>
<evidence type="ECO:0000313" key="5">
    <source>
        <dbReference type="Proteomes" id="UP000056419"/>
    </source>
</evidence>
<feature type="domain" description="ABC transporter" evidence="3">
    <location>
        <begin position="258"/>
        <end position="487"/>
    </location>
</feature>
<keyword evidence="2 4" id="KW-0067">ATP-binding</keyword>
<dbReference type="InterPro" id="IPR003593">
    <property type="entry name" value="AAA+_ATPase"/>
</dbReference>
<dbReference type="STRING" id="46506.AA415_02419"/>